<evidence type="ECO:0000256" key="3">
    <source>
        <dbReference type="ARBA" id="ARBA00022723"/>
    </source>
</evidence>
<gene>
    <name evidence="10" type="ORF">G5C60_33010</name>
</gene>
<keyword evidence="6 8" id="KW-0411">Iron-sulfur</keyword>
<evidence type="ECO:0000313" key="11">
    <source>
        <dbReference type="Proteomes" id="UP000472335"/>
    </source>
</evidence>
<keyword evidence="11" id="KW-1185">Reference proteome</keyword>
<dbReference type="PANTHER" id="PTHR36923">
    <property type="entry name" value="FERREDOXIN"/>
    <property type="match status" value="1"/>
</dbReference>
<dbReference type="RefSeq" id="WP_165264696.1">
    <property type="nucleotide sequence ID" value="NZ_JAAKZY010000135.1"/>
</dbReference>
<evidence type="ECO:0000256" key="2">
    <source>
        <dbReference type="ARBA" id="ARBA00022448"/>
    </source>
</evidence>
<dbReference type="SUPFAM" id="SSF54862">
    <property type="entry name" value="4Fe-4S ferredoxins"/>
    <property type="match status" value="1"/>
</dbReference>
<name>A0A6G4VEA0_9ACTN</name>
<keyword evidence="2 8" id="KW-0813">Transport</keyword>
<sequence>MSANLSVSLDGTRCKSYGICVSVMPDVFDTPPGSPTAVLLRDTVDADEREDLEEAARGCPAQAIALNSGPKP</sequence>
<keyword evidence="4 8" id="KW-0249">Electron transport</keyword>
<dbReference type="GO" id="GO:0009055">
    <property type="term" value="F:electron transfer activity"/>
    <property type="evidence" value="ECO:0007669"/>
    <property type="project" value="UniProtKB-UniRule"/>
</dbReference>
<dbReference type="Gene3D" id="3.30.70.20">
    <property type="match status" value="1"/>
</dbReference>
<keyword evidence="5 8" id="KW-0408">Iron</keyword>
<dbReference type="Proteomes" id="UP000472335">
    <property type="component" value="Unassembled WGS sequence"/>
</dbReference>
<dbReference type="PRINTS" id="PR00352">
    <property type="entry name" value="3FE4SFRDOXIN"/>
</dbReference>
<evidence type="ECO:0000256" key="1">
    <source>
        <dbReference type="ARBA" id="ARBA00001927"/>
    </source>
</evidence>
<comment type="cofactor">
    <cofactor evidence="1">
        <name>[3Fe-4S] cluster</name>
        <dbReference type="ChEBI" id="CHEBI:21137"/>
    </cofactor>
</comment>
<evidence type="ECO:0000256" key="6">
    <source>
        <dbReference type="ARBA" id="ARBA00023014"/>
    </source>
</evidence>
<protein>
    <recommendedName>
        <fullName evidence="8">Ferredoxin</fullName>
    </recommendedName>
</protein>
<reference evidence="10 11" key="1">
    <citation type="submission" date="2020-02" db="EMBL/GenBank/DDBJ databases">
        <title>Whole-genome analyses of novel actinobacteria.</title>
        <authorList>
            <person name="Sahin N."/>
            <person name="Gencbay T."/>
        </authorList>
    </citation>
    <scope>NUCLEOTIDE SEQUENCE [LARGE SCALE GENOMIC DNA]</scope>
    <source>
        <strain evidence="10 11">HC44</strain>
    </source>
</reference>
<evidence type="ECO:0000256" key="5">
    <source>
        <dbReference type="ARBA" id="ARBA00023004"/>
    </source>
</evidence>
<dbReference type="Pfam" id="PF13459">
    <property type="entry name" value="Fer4_15"/>
    <property type="match status" value="1"/>
</dbReference>
<dbReference type="InterPro" id="IPR001080">
    <property type="entry name" value="3Fe4S_ferredoxin"/>
</dbReference>
<evidence type="ECO:0000256" key="4">
    <source>
        <dbReference type="ARBA" id="ARBA00022982"/>
    </source>
</evidence>
<dbReference type="PANTHER" id="PTHR36923:SF3">
    <property type="entry name" value="FERREDOXIN"/>
    <property type="match status" value="1"/>
</dbReference>
<feature type="region of interest" description="Disordered" evidence="9">
    <location>
        <begin position="52"/>
        <end position="72"/>
    </location>
</feature>
<evidence type="ECO:0000313" key="10">
    <source>
        <dbReference type="EMBL" id="NGO12301.1"/>
    </source>
</evidence>
<keyword evidence="7" id="KW-0003">3Fe-4S</keyword>
<proteinExistence type="predicted"/>
<dbReference type="InterPro" id="IPR051269">
    <property type="entry name" value="Fe-S_cluster_ET"/>
</dbReference>
<dbReference type="AlphaFoldDB" id="A0A6G4VEA0"/>
<evidence type="ECO:0000256" key="9">
    <source>
        <dbReference type="SAM" id="MobiDB-lite"/>
    </source>
</evidence>
<comment type="caution">
    <text evidence="10">The sequence shown here is derived from an EMBL/GenBank/DDBJ whole genome shotgun (WGS) entry which is preliminary data.</text>
</comment>
<accession>A0A6G4VEA0</accession>
<evidence type="ECO:0000256" key="8">
    <source>
        <dbReference type="RuleBase" id="RU368020"/>
    </source>
</evidence>
<comment type="function">
    <text evidence="8">Ferredoxins are iron-sulfur proteins that transfer electrons in a wide variety of metabolic reactions.</text>
</comment>
<evidence type="ECO:0000256" key="7">
    <source>
        <dbReference type="ARBA" id="ARBA00023291"/>
    </source>
</evidence>
<dbReference type="EMBL" id="JAAKZY010000135">
    <property type="protein sequence ID" value="NGO12301.1"/>
    <property type="molecule type" value="Genomic_DNA"/>
</dbReference>
<organism evidence="10 11">
    <name type="scientific">Streptomyces scabichelini</name>
    <dbReference type="NCBI Taxonomy" id="2711217"/>
    <lineage>
        <taxon>Bacteria</taxon>
        <taxon>Bacillati</taxon>
        <taxon>Actinomycetota</taxon>
        <taxon>Actinomycetes</taxon>
        <taxon>Kitasatosporales</taxon>
        <taxon>Streptomycetaceae</taxon>
        <taxon>Streptomyces</taxon>
    </lineage>
</organism>
<dbReference type="GO" id="GO:0005506">
    <property type="term" value="F:iron ion binding"/>
    <property type="evidence" value="ECO:0007669"/>
    <property type="project" value="UniProtKB-UniRule"/>
</dbReference>
<dbReference type="GO" id="GO:0051538">
    <property type="term" value="F:3 iron, 4 sulfur cluster binding"/>
    <property type="evidence" value="ECO:0007669"/>
    <property type="project" value="UniProtKB-KW"/>
</dbReference>
<keyword evidence="3 8" id="KW-0479">Metal-binding</keyword>